<evidence type="ECO:0000313" key="2">
    <source>
        <dbReference type="Proteomes" id="UP001595604"/>
    </source>
</evidence>
<keyword evidence="2" id="KW-1185">Reference proteome</keyword>
<dbReference type="EMBL" id="JBHRTQ010000010">
    <property type="protein sequence ID" value="MFC3175020.1"/>
    <property type="molecule type" value="Genomic_DNA"/>
</dbReference>
<protein>
    <submittedName>
        <fullName evidence="1">Uncharacterized protein</fullName>
    </submittedName>
</protein>
<evidence type="ECO:0000313" key="1">
    <source>
        <dbReference type="EMBL" id="MFC3175020.1"/>
    </source>
</evidence>
<accession>A0ABV7IQT0</accession>
<dbReference type="RefSeq" id="WP_379510395.1">
    <property type="nucleotide sequence ID" value="NZ_JBHRTQ010000010.1"/>
</dbReference>
<comment type="caution">
    <text evidence="1">The sequence shown here is derived from an EMBL/GenBank/DDBJ whole genome shotgun (WGS) entry which is preliminary data.</text>
</comment>
<proteinExistence type="predicted"/>
<name>A0ABV7IQT0_9SPHN</name>
<dbReference type="Proteomes" id="UP001595604">
    <property type="component" value="Unassembled WGS sequence"/>
</dbReference>
<sequence length="55" mass="6250">MISRQKLLFEIAQLRHAYAQLVRGEVKDQREFAEGLIAPAIRFLEGLAVLPEADQ</sequence>
<gene>
    <name evidence="1" type="ORF">ACFOD9_12240</name>
</gene>
<reference evidence="2" key="1">
    <citation type="journal article" date="2019" name="Int. J. Syst. Evol. Microbiol.">
        <title>The Global Catalogue of Microorganisms (GCM) 10K type strain sequencing project: providing services to taxonomists for standard genome sequencing and annotation.</title>
        <authorList>
            <consortium name="The Broad Institute Genomics Platform"/>
            <consortium name="The Broad Institute Genome Sequencing Center for Infectious Disease"/>
            <person name="Wu L."/>
            <person name="Ma J."/>
        </authorList>
    </citation>
    <scope>NUCLEOTIDE SEQUENCE [LARGE SCALE GENOMIC DNA]</scope>
    <source>
        <strain evidence="2">KCTC 42984</strain>
    </source>
</reference>
<organism evidence="1 2">
    <name type="scientific">Novosphingobium bradum</name>
    <dbReference type="NCBI Taxonomy" id="1737444"/>
    <lineage>
        <taxon>Bacteria</taxon>
        <taxon>Pseudomonadati</taxon>
        <taxon>Pseudomonadota</taxon>
        <taxon>Alphaproteobacteria</taxon>
        <taxon>Sphingomonadales</taxon>
        <taxon>Sphingomonadaceae</taxon>
        <taxon>Novosphingobium</taxon>
    </lineage>
</organism>